<dbReference type="InterPro" id="IPR012334">
    <property type="entry name" value="Pectin_lyas_fold"/>
</dbReference>
<dbReference type="InterPro" id="IPR006311">
    <property type="entry name" value="TAT_signal"/>
</dbReference>
<dbReference type="Gene3D" id="2.160.20.10">
    <property type="entry name" value="Single-stranded right-handed beta-helix, Pectin lyase-like"/>
    <property type="match status" value="1"/>
</dbReference>
<evidence type="ECO:0000313" key="4">
    <source>
        <dbReference type="Proteomes" id="UP000501705"/>
    </source>
</evidence>
<dbReference type="SUPFAM" id="SSF51126">
    <property type="entry name" value="Pectin lyase-like"/>
    <property type="match status" value="1"/>
</dbReference>
<dbReference type="EMBL" id="CP046171">
    <property type="protein sequence ID" value="QIS03622.1"/>
    <property type="molecule type" value="Genomic_DNA"/>
</dbReference>
<reference evidence="3 4" key="1">
    <citation type="journal article" date="2019" name="ACS Chem. Biol.">
        <title>Identification and Mobilization of a Cryptic Antibiotic Biosynthesis Gene Locus from a Human-Pathogenic Nocardia Isolate.</title>
        <authorList>
            <person name="Herisse M."/>
            <person name="Ishida K."/>
            <person name="Porter J.L."/>
            <person name="Howden B."/>
            <person name="Hertweck C."/>
            <person name="Stinear T.P."/>
            <person name="Pidot S.J."/>
        </authorList>
    </citation>
    <scope>NUCLEOTIDE SEQUENCE [LARGE SCALE GENOMIC DNA]</scope>
    <source>
        <strain evidence="3 4">AUSMDU00024985</strain>
    </source>
</reference>
<organism evidence="3 4">
    <name type="scientific">Nocardia brasiliensis</name>
    <dbReference type="NCBI Taxonomy" id="37326"/>
    <lineage>
        <taxon>Bacteria</taxon>
        <taxon>Bacillati</taxon>
        <taxon>Actinomycetota</taxon>
        <taxon>Actinomycetes</taxon>
        <taxon>Mycobacteriales</taxon>
        <taxon>Nocardiaceae</taxon>
        <taxon>Nocardia</taxon>
    </lineage>
</organism>
<evidence type="ECO:0000256" key="1">
    <source>
        <dbReference type="SAM" id="SignalP"/>
    </source>
</evidence>
<dbReference type="Pfam" id="PF12708">
    <property type="entry name" value="Pect-lyase_RHGA_epim"/>
    <property type="match status" value="1"/>
</dbReference>
<dbReference type="PROSITE" id="PS51318">
    <property type="entry name" value="TAT"/>
    <property type="match status" value="1"/>
</dbReference>
<sequence length="455" mass="48678">MTEDVVGRRRMLAAAFGAAGAVPVLAACTSTPEARPPTVEFRSPHVTDMPAARNVRDFGAVGDGVADDTAAIAAAAAVTDKPLVMYLPAGHYRVTAWPEMGDYATVLGDGADVTVISCETDTTLIHLRRRNRVRFARIGFYLAGPKATGVVLSECFRCSFDSVVIRGNHLSDNHPRYLAQRGVVLEDNTGGTSFVNCDINNFGYGIVTSCIQNYVTSSKLTSNFVGVLGTGNDHNAGLALTNVEFVSDADPRTTDRHILVDGAANDWWLTNVWFEGAEVALSIGHAERGGPAQFGMINCKVAARRIGLDLIYCRQPYLANVQFDKDLDRPPTELRIDPAGCPEGTAVNLISTAADDLNPAVFPDRWHVLGRTGMQTPALTGTVVIKAGRSDADVLQTQSADGSVRAAVLGSGTWLSEHREGGLVLKDASGTYWRVSISTEGALKTMSLGKQRPRE</sequence>
<feature type="domain" description="Rhamnogalacturonase A/B/Epimerase-like pectate lyase" evidence="2">
    <location>
        <begin position="53"/>
        <end position="131"/>
    </location>
</feature>
<name>A0A6G9XRP8_NOCBR</name>
<dbReference type="InterPro" id="IPR024535">
    <property type="entry name" value="RHGA/B-epi-like_pectate_lyase"/>
</dbReference>
<protein>
    <submittedName>
        <fullName evidence="3">Mannuronan epimerase</fullName>
    </submittedName>
</protein>
<dbReference type="InterPro" id="IPR011050">
    <property type="entry name" value="Pectin_lyase_fold/virulence"/>
</dbReference>
<proteinExistence type="predicted"/>
<feature type="signal peptide" evidence="1">
    <location>
        <begin position="1"/>
        <end position="26"/>
    </location>
</feature>
<dbReference type="AlphaFoldDB" id="A0A6G9XRP8"/>
<gene>
    <name evidence="3" type="ORF">F5X71_16000</name>
</gene>
<evidence type="ECO:0000313" key="3">
    <source>
        <dbReference type="EMBL" id="QIS03622.1"/>
    </source>
</evidence>
<dbReference type="Proteomes" id="UP000501705">
    <property type="component" value="Chromosome"/>
</dbReference>
<accession>A0A6G9XRP8</accession>
<dbReference type="RefSeq" id="WP_167462692.1">
    <property type="nucleotide sequence ID" value="NZ_CP046171.1"/>
</dbReference>
<feature type="chain" id="PRO_5026230736" evidence="1">
    <location>
        <begin position="27"/>
        <end position="455"/>
    </location>
</feature>
<keyword evidence="1" id="KW-0732">Signal</keyword>
<evidence type="ECO:0000259" key="2">
    <source>
        <dbReference type="Pfam" id="PF12708"/>
    </source>
</evidence>